<dbReference type="AlphaFoldDB" id="A0A6C0AJD7"/>
<sequence>MLTVRKCAGLGNQLFMLASVEGFAERSARVFYVNITDIFDTNPHSRNTYYDTILKNWASLHQNLVEDIALGDNKFMRPMDWPHILRSRPEQNIKLCGYFQRWEYVHPIRDRFVQRLSFNESVLKKYPEISNCIFVHVRGGDYIGSSLHHVDLNNYYKKCLDIVHPQTLILFTNDIPYAMNIMESRSFIIADENEEDSLFLMSKCRGGIIGNSTFAWWGAYLNPNRQIFMPSKWFLDPEFDSTGYFFPGATVVEV</sequence>
<protein>
    <recommendedName>
        <fullName evidence="4">Glycosyltransferase</fullName>
    </recommendedName>
</protein>
<evidence type="ECO:0000256" key="2">
    <source>
        <dbReference type="ARBA" id="ARBA00022679"/>
    </source>
</evidence>
<dbReference type="CDD" id="cd11301">
    <property type="entry name" value="Fut1_Fut2_like"/>
    <property type="match status" value="1"/>
</dbReference>
<evidence type="ECO:0000256" key="1">
    <source>
        <dbReference type="ARBA" id="ARBA00022676"/>
    </source>
</evidence>
<accession>A0A6C0AJD7</accession>
<dbReference type="Pfam" id="PF01531">
    <property type="entry name" value="Glyco_transf_11"/>
    <property type="match status" value="1"/>
</dbReference>
<reference evidence="3" key="1">
    <citation type="journal article" date="2020" name="Nature">
        <title>Giant virus diversity and host interactions through global metagenomics.</title>
        <authorList>
            <person name="Schulz F."/>
            <person name="Roux S."/>
            <person name="Paez-Espino D."/>
            <person name="Jungbluth S."/>
            <person name="Walsh D.A."/>
            <person name="Denef V.J."/>
            <person name="McMahon K.D."/>
            <person name="Konstantinidis K.T."/>
            <person name="Eloe-Fadrosh E.A."/>
            <person name="Kyrpides N.C."/>
            <person name="Woyke T."/>
        </authorList>
    </citation>
    <scope>NUCLEOTIDE SEQUENCE</scope>
    <source>
        <strain evidence="3">GVMAG-S-1035237-23</strain>
    </source>
</reference>
<dbReference type="InterPro" id="IPR002516">
    <property type="entry name" value="Glyco_trans_11"/>
</dbReference>
<dbReference type="GO" id="GO:0016020">
    <property type="term" value="C:membrane"/>
    <property type="evidence" value="ECO:0007669"/>
    <property type="project" value="InterPro"/>
</dbReference>
<keyword evidence="1" id="KW-0328">Glycosyltransferase</keyword>
<dbReference type="GO" id="GO:0008107">
    <property type="term" value="F:galactoside 2-alpha-L-fucosyltransferase activity"/>
    <property type="evidence" value="ECO:0007669"/>
    <property type="project" value="InterPro"/>
</dbReference>
<dbReference type="GO" id="GO:0005975">
    <property type="term" value="P:carbohydrate metabolic process"/>
    <property type="evidence" value="ECO:0007669"/>
    <property type="project" value="InterPro"/>
</dbReference>
<keyword evidence="2" id="KW-0808">Transferase</keyword>
<dbReference type="PANTHER" id="PTHR11927">
    <property type="entry name" value="GALACTOSIDE 2-L-FUCOSYLTRANSFERASE"/>
    <property type="match status" value="1"/>
</dbReference>
<name>A0A6C0AJD7_9ZZZZ</name>
<organism evidence="3">
    <name type="scientific">viral metagenome</name>
    <dbReference type="NCBI Taxonomy" id="1070528"/>
    <lineage>
        <taxon>unclassified sequences</taxon>
        <taxon>metagenomes</taxon>
        <taxon>organismal metagenomes</taxon>
    </lineage>
</organism>
<dbReference type="PANTHER" id="PTHR11927:SF9">
    <property type="entry name" value="L-FUCOSYLTRANSFERASE"/>
    <property type="match status" value="1"/>
</dbReference>
<dbReference type="EMBL" id="MN740643">
    <property type="protein sequence ID" value="QHS79445.1"/>
    <property type="molecule type" value="Genomic_DNA"/>
</dbReference>
<evidence type="ECO:0000313" key="3">
    <source>
        <dbReference type="EMBL" id="QHS79445.1"/>
    </source>
</evidence>
<proteinExistence type="predicted"/>
<evidence type="ECO:0008006" key="4">
    <source>
        <dbReference type="Google" id="ProtNLM"/>
    </source>
</evidence>